<feature type="transmembrane region" description="Helical" evidence="6">
    <location>
        <begin position="400"/>
        <end position="422"/>
    </location>
</feature>
<accession>A0ABN1EV11</accession>
<evidence type="ECO:0000256" key="4">
    <source>
        <dbReference type="ARBA" id="ARBA00022989"/>
    </source>
</evidence>
<feature type="transmembrane region" description="Helical" evidence="6">
    <location>
        <begin position="48"/>
        <end position="67"/>
    </location>
</feature>
<protein>
    <submittedName>
        <fullName evidence="8">Acyl-[ACP]--phospholipid O-acyltransferase</fullName>
    </submittedName>
</protein>
<keyword evidence="4 6" id="KW-1133">Transmembrane helix</keyword>
<sequence length="1141" mass="118727">MTRPLLAERRFAPLFWCQFLSAFNDNLLKNALVFLLLWGAGAEGAGNGAGAMVALAGGVFIAPFFLLSGLAGEMADRFDKALLARRLKGAEIGVAGLAALGFVLPSVPLLFVALAGFGTVSALFGPVKYAILPDHLPRERLTAANALVEFATFAAILGGTIAGGLAVAGGAAPAWAVGGAVVLFALLSWGAARLIPPTGEAAPGLAVRRNVLASTVDLLRELRADGRVWRASLVTTWFWLAGSVALALLPPLVKDVLGGTEAAATLALCAFSVGIGLGSALAAGVAGGRIILLPSALGAALMGAALLDLWWATRGLAPLAPAADLSAFLARPGAARSLLDLALVAAAGGLVVVPAFAAVQAWSGAERRARAVAGVNVLSAGAMVGGALVLALAQHLGLQAAALLGLLGAASLAVAGLMLFTLPTNPARDALWMLFRLVYRLEVRGAEHLAEAGPRSVVALNHVSWLDAALAVALLEREPVFAIDAGIARRWWVRPALRLFRALPLDPTKPFATRTLIEAVKRGETLVIFPEGRLTVTGSMMKVYDGAALVADKADAPVFPVRIEGLEASPFSRLRDTQVRRRLFPKLVVTALEPARLSLDPALVGRKRREAGGAALQNLMADLVWRTTPIGRTVFEAVADAAARHGKGRTAVEDPLSGRLSYRRLLAGADVLGRKLAPLAAEGEAVGVLLPTANAAAATVLGLISAGRVPAMLNFTAGAANLRAACAAAEVGAVVTSRRFLEQAKLGALAEELGKHARVVFLEDVGAGIGTLDRLRGLLRGGRPLAQRSPDDPAVILFTSGSEGTPKGVVLSHRNLLANAAQAAARIDFGREDRVFNALPVFHSFGLTAGLVLPLVSGVPAYLYPSPLHYRVVPELIYGSNATILFGTDTFLSGYARTAHSYDLRSVRYVLAGAEPVKPSTRETWLEKFGLRVLEGYGVTETAPILALNTPMANRFGTVGRLMPGIEARLDPVPGIEDGGRLHVRGANVMLGYLHADRPGELDPPPGGWHDTGDIVSIDAQGFVRIRGRAKRFAKIGGEMVSLAAVEALAAELWPGVASAAASLPDGRKGERVVLLTEQPGATRAAFSAHARGKGAAELMVPAEVRVVRAVPLLGSGKTDFAAVRRMAAEAAVVQAVEHAV</sequence>
<evidence type="ECO:0000256" key="2">
    <source>
        <dbReference type="ARBA" id="ARBA00022598"/>
    </source>
</evidence>
<keyword evidence="3 6" id="KW-0812">Transmembrane</keyword>
<dbReference type="SUPFAM" id="SSF69593">
    <property type="entry name" value="Glycerol-3-phosphate (1)-acyltransferase"/>
    <property type="match status" value="1"/>
</dbReference>
<proteinExistence type="inferred from homology"/>
<dbReference type="EMBL" id="BAAAFZ010000011">
    <property type="protein sequence ID" value="GAA0575218.1"/>
    <property type="molecule type" value="Genomic_DNA"/>
</dbReference>
<dbReference type="InterPro" id="IPR002123">
    <property type="entry name" value="Plipid/glycerol_acylTrfase"/>
</dbReference>
<dbReference type="PANTHER" id="PTHR43201">
    <property type="entry name" value="ACYL-COA SYNTHETASE"/>
    <property type="match status" value="1"/>
</dbReference>
<feature type="transmembrane region" description="Helical" evidence="6">
    <location>
        <begin position="371"/>
        <end position="394"/>
    </location>
</feature>
<dbReference type="PROSITE" id="PS00455">
    <property type="entry name" value="AMP_BINDING"/>
    <property type="match status" value="1"/>
</dbReference>
<evidence type="ECO:0000313" key="8">
    <source>
        <dbReference type="EMBL" id="GAA0575218.1"/>
    </source>
</evidence>
<dbReference type="CDD" id="cd07989">
    <property type="entry name" value="LPLAT_AGPAT-like"/>
    <property type="match status" value="1"/>
</dbReference>
<dbReference type="SMART" id="SM00563">
    <property type="entry name" value="PlsC"/>
    <property type="match status" value="1"/>
</dbReference>
<dbReference type="CDD" id="cd06173">
    <property type="entry name" value="MFS_MefA_like"/>
    <property type="match status" value="1"/>
</dbReference>
<organism evidence="8 9">
    <name type="scientific">Craurococcus roseus</name>
    <dbReference type="NCBI Taxonomy" id="77585"/>
    <lineage>
        <taxon>Bacteria</taxon>
        <taxon>Pseudomonadati</taxon>
        <taxon>Pseudomonadota</taxon>
        <taxon>Alphaproteobacteria</taxon>
        <taxon>Acetobacterales</taxon>
        <taxon>Acetobacteraceae</taxon>
        <taxon>Craurococcus</taxon>
    </lineage>
</organism>
<feature type="transmembrane region" description="Helical" evidence="6">
    <location>
        <begin position="290"/>
        <end position="311"/>
    </location>
</feature>
<dbReference type="Pfam" id="PF00501">
    <property type="entry name" value="AMP-binding"/>
    <property type="match status" value="1"/>
</dbReference>
<reference evidence="8 9" key="1">
    <citation type="journal article" date="2019" name="Int. J. Syst. Evol. Microbiol.">
        <title>The Global Catalogue of Microorganisms (GCM) 10K type strain sequencing project: providing services to taxonomists for standard genome sequencing and annotation.</title>
        <authorList>
            <consortium name="The Broad Institute Genomics Platform"/>
            <consortium name="The Broad Institute Genome Sequencing Center for Infectious Disease"/>
            <person name="Wu L."/>
            <person name="Ma J."/>
        </authorList>
    </citation>
    <scope>NUCLEOTIDE SEQUENCE [LARGE SCALE GENOMIC DNA]</scope>
    <source>
        <strain evidence="8 9">JCM 9933</strain>
    </source>
</reference>
<comment type="similarity">
    <text evidence="1">Belongs to the ATP-dependent AMP-binding enzyme family.</text>
</comment>
<dbReference type="SUPFAM" id="SSF103473">
    <property type="entry name" value="MFS general substrate transporter"/>
    <property type="match status" value="1"/>
</dbReference>
<dbReference type="RefSeq" id="WP_343894303.1">
    <property type="nucleotide sequence ID" value="NZ_BAAAFZ010000011.1"/>
</dbReference>
<feature type="transmembrane region" description="Helical" evidence="6">
    <location>
        <begin position="262"/>
        <end position="283"/>
    </location>
</feature>
<dbReference type="SUPFAM" id="SSF56801">
    <property type="entry name" value="Acetyl-CoA synthetase-like"/>
    <property type="match status" value="1"/>
</dbReference>
<dbReference type="PANTHER" id="PTHR43201:SF5">
    <property type="entry name" value="MEDIUM-CHAIN ACYL-COA LIGASE ACSF2, MITOCHONDRIAL"/>
    <property type="match status" value="1"/>
</dbReference>
<dbReference type="Proteomes" id="UP001501588">
    <property type="component" value="Unassembled WGS sequence"/>
</dbReference>
<keyword evidence="9" id="KW-1185">Reference proteome</keyword>
<keyword evidence="5 6" id="KW-0472">Membrane</keyword>
<dbReference type="InterPro" id="IPR036259">
    <property type="entry name" value="MFS_trans_sf"/>
</dbReference>
<evidence type="ECO:0000256" key="6">
    <source>
        <dbReference type="SAM" id="Phobius"/>
    </source>
</evidence>
<evidence type="ECO:0000259" key="7">
    <source>
        <dbReference type="SMART" id="SM00563"/>
    </source>
</evidence>
<feature type="domain" description="Phospholipid/glycerol acyltransferase" evidence="7">
    <location>
        <begin position="456"/>
        <end position="566"/>
    </location>
</feature>
<dbReference type="Gene3D" id="3.40.50.12780">
    <property type="entry name" value="N-terminal domain of ligase-like"/>
    <property type="match status" value="1"/>
</dbReference>
<feature type="transmembrane region" description="Helical" evidence="6">
    <location>
        <begin position="835"/>
        <end position="856"/>
    </location>
</feature>
<dbReference type="InterPro" id="IPR000873">
    <property type="entry name" value="AMP-dep_synth/lig_dom"/>
</dbReference>
<dbReference type="Pfam" id="PF07690">
    <property type="entry name" value="MFS_1"/>
    <property type="match status" value="1"/>
</dbReference>
<name>A0ABN1EV11_9PROT</name>
<dbReference type="InterPro" id="IPR011701">
    <property type="entry name" value="MFS"/>
</dbReference>
<gene>
    <name evidence="8" type="ORF">GCM10009416_12310</name>
</gene>
<dbReference type="InterPro" id="IPR020845">
    <property type="entry name" value="AMP-binding_CS"/>
</dbReference>
<dbReference type="Gene3D" id="3.30.300.30">
    <property type="match status" value="1"/>
</dbReference>
<dbReference type="InterPro" id="IPR045851">
    <property type="entry name" value="AMP-bd_C_sf"/>
</dbReference>
<feature type="transmembrane region" description="Helical" evidence="6">
    <location>
        <begin position="338"/>
        <end position="359"/>
    </location>
</feature>
<evidence type="ECO:0000256" key="1">
    <source>
        <dbReference type="ARBA" id="ARBA00006432"/>
    </source>
</evidence>
<evidence type="ECO:0000256" key="5">
    <source>
        <dbReference type="ARBA" id="ARBA00023136"/>
    </source>
</evidence>
<evidence type="ECO:0000313" key="9">
    <source>
        <dbReference type="Proteomes" id="UP001501588"/>
    </source>
</evidence>
<feature type="transmembrane region" description="Helical" evidence="6">
    <location>
        <begin position="174"/>
        <end position="192"/>
    </location>
</feature>
<evidence type="ECO:0000256" key="3">
    <source>
        <dbReference type="ARBA" id="ARBA00022692"/>
    </source>
</evidence>
<keyword evidence="2" id="KW-0436">Ligase</keyword>
<feature type="transmembrane region" description="Helical" evidence="6">
    <location>
        <begin position="228"/>
        <end position="250"/>
    </location>
</feature>
<dbReference type="NCBIfam" id="NF005291">
    <property type="entry name" value="PRK06814.1"/>
    <property type="match status" value="1"/>
</dbReference>
<dbReference type="Gene3D" id="1.20.1250.20">
    <property type="entry name" value="MFS general substrate transporter like domains"/>
    <property type="match status" value="1"/>
</dbReference>
<comment type="caution">
    <text evidence="8">The sequence shown here is derived from an EMBL/GenBank/DDBJ whole genome shotgun (WGS) entry which is preliminary data.</text>
</comment>
<feature type="transmembrane region" description="Helical" evidence="6">
    <location>
        <begin position="87"/>
        <end position="104"/>
    </location>
</feature>
<dbReference type="InterPro" id="IPR042099">
    <property type="entry name" value="ANL_N_sf"/>
</dbReference>
<dbReference type="Pfam" id="PF01553">
    <property type="entry name" value="Acyltransferase"/>
    <property type="match status" value="1"/>
</dbReference>